<evidence type="ECO:0000313" key="2">
    <source>
        <dbReference type="Proteomes" id="UP000294194"/>
    </source>
</evidence>
<organism evidence="1 2">
    <name type="scientific">Glaciihabitans arcticus</name>
    <dbReference type="NCBI Taxonomy" id="2668039"/>
    <lineage>
        <taxon>Bacteria</taxon>
        <taxon>Bacillati</taxon>
        <taxon>Actinomycetota</taxon>
        <taxon>Actinomycetes</taxon>
        <taxon>Micrococcales</taxon>
        <taxon>Microbacteriaceae</taxon>
        <taxon>Glaciihabitans</taxon>
    </lineage>
</organism>
<accession>A0A4Q9GP30</accession>
<dbReference type="RefSeq" id="WP_130980611.1">
    <property type="nucleotide sequence ID" value="NZ_SISG01000001.1"/>
</dbReference>
<dbReference type="AlphaFoldDB" id="A0A4Q9GP30"/>
<sequence length="195" mass="20674">MRSVLWGARADELWSWVSAQRFEVGSARFSVSAGRGRPFTASSWLTRTLSVDENSQHVGASSVVAEMKSLGPRAYAIMGGTFHPGGTDLVIRVGTAHPDNAATAATHRSTSARLKSGLSDEYARGALNGLVSGLNTFPLPAGTLTIDVGASDPVDSSNEAFRVAAKLLLAAITLPRSSARGRFEQSLRSEWTWLG</sequence>
<gene>
    <name evidence="1" type="ORF">EYE40_03290</name>
</gene>
<protein>
    <submittedName>
        <fullName evidence="1">Uncharacterized protein</fullName>
    </submittedName>
</protein>
<dbReference type="Proteomes" id="UP000294194">
    <property type="component" value="Unassembled WGS sequence"/>
</dbReference>
<dbReference type="EMBL" id="SISG01000001">
    <property type="protein sequence ID" value="TBN56501.1"/>
    <property type="molecule type" value="Genomic_DNA"/>
</dbReference>
<keyword evidence="2" id="KW-1185">Reference proteome</keyword>
<reference evidence="2" key="1">
    <citation type="submission" date="2019-02" db="EMBL/GenBank/DDBJ databases">
        <title>Glaciihabitans arcticus sp. nov., a psychrotolerant bacterium isolated from polar soil.</title>
        <authorList>
            <person name="Dahal R.H."/>
        </authorList>
    </citation>
    <scope>NUCLEOTIDE SEQUENCE [LARGE SCALE GENOMIC DNA]</scope>
    <source>
        <strain evidence="2">RP-3-7</strain>
    </source>
</reference>
<comment type="caution">
    <text evidence="1">The sequence shown here is derived from an EMBL/GenBank/DDBJ whole genome shotgun (WGS) entry which is preliminary data.</text>
</comment>
<proteinExistence type="predicted"/>
<name>A0A4Q9GP30_9MICO</name>
<evidence type="ECO:0000313" key="1">
    <source>
        <dbReference type="EMBL" id="TBN56501.1"/>
    </source>
</evidence>